<feature type="region of interest" description="Disordered" evidence="5">
    <location>
        <begin position="195"/>
        <end position="226"/>
    </location>
</feature>
<feature type="compositionally biased region" description="Polar residues" evidence="5">
    <location>
        <begin position="213"/>
        <end position="226"/>
    </location>
</feature>
<dbReference type="InterPro" id="IPR009057">
    <property type="entry name" value="Homeodomain-like_sf"/>
</dbReference>
<gene>
    <name evidence="7" type="ORF">M0639_33700</name>
</gene>
<dbReference type="GO" id="GO:0003700">
    <property type="term" value="F:DNA-binding transcription factor activity"/>
    <property type="evidence" value="ECO:0007669"/>
    <property type="project" value="TreeGrafter"/>
</dbReference>
<evidence type="ECO:0000256" key="2">
    <source>
        <dbReference type="ARBA" id="ARBA00023125"/>
    </source>
</evidence>
<dbReference type="PROSITE" id="PS50977">
    <property type="entry name" value="HTH_TETR_2"/>
    <property type="match status" value="1"/>
</dbReference>
<sequence>MSAADAAPTDRALPYGEGRAALLAAVVRIVAERGLRNLTYRAVAKEAGVTHGLVTHHFGTRDALIHAALEYSLETSIPAISTEAGSGRLDSLFASLAEIVDQDPGPQAFQYELMLEARRQPELRPYVEDIYTVFHETVRGELERAGIDSDEAFVHLIFSALEGLVFQQTALGRPDATRAALKRLREVLQLVQEARRPLSEPGECSSPGIVSGPRSTPQAVSSAVRP</sequence>
<dbReference type="Pfam" id="PF17940">
    <property type="entry name" value="TetR_C_31"/>
    <property type="match status" value="1"/>
</dbReference>
<accession>A0AB38RNV5</accession>
<evidence type="ECO:0000313" key="8">
    <source>
        <dbReference type="Proteomes" id="UP000831484"/>
    </source>
</evidence>
<dbReference type="AlphaFoldDB" id="A0AB38RNV5"/>
<dbReference type="EMBL" id="CP096568">
    <property type="protein sequence ID" value="UPU47033.1"/>
    <property type="molecule type" value="Genomic_DNA"/>
</dbReference>
<dbReference type="PANTHER" id="PTHR30055:SF234">
    <property type="entry name" value="HTH-TYPE TRANSCRIPTIONAL REGULATOR BETI"/>
    <property type="match status" value="1"/>
</dbReference>
<evidence type="ECO:0000256" key="3">
    <source>
        <dbReference type="ARBA" id="ARBA00023163"/>
    </source>
</evidence>
<feature type="domain" description="HTH tetR-type" evidence="6">
    <location>
        <begin position="16"/>
        <end position="76"/>
    </location>
</feature>
<dbReference type="InterPro" id="IPR041583">
    <property type="entry name" value="TetR_C_31"/>
</dbReference>
<dbReference type="Proteomes" id="UP000831484">
    <property type="component" value="Plasmid pdjl-6-5"/>
</dbReference>
<dbReference type="Gene3D" id="1.10.357.10">
    <property type="entry name" value="Tetracycline Repressor, domain 2"/>
    <property type="match status" value="1"/>
</dbReference>
<dbReference type="RefSeq" id="WP_076949055.1">
    <property type="nucleotide sequence ID" value="NZ_CP096568.1"/>
</dbReference>
<protein>
    <submittedName>
        <fullName evidence="7">TetR family transcriptional regulator</fullName>
    </submittedName>
</protein>
<dbReference type="SUPFAM" id="SSF46689">
    <property type="entry name" value="Homeodomain-like"/>
    <property type="match status" value="1"/>
</dbReference>
<keyword evidence="8" id="KW-1185">Reference proteome</keyword>
<dbReference type="PANTHER" id="PTHR30055">
    <property type="entry name" value="HTH-TYPE TRANSCRIPTIONAL REGULATOR RUTR"/>
    <property type="match status" value="1"/>
</dbReference>
<evidence type="ECO:0000256" key="1">
    <source>
        <dbReference type="ARBA" id="ARBA00023015"/>
    </source>
</evidence>
<geneLocation type="plasmid" evidence="7 8">
    <name>pdjl-6-5</name>
</geneLocation>
<organism evidence="7 8">
    <name type="scientific">Rhodococcus qingshengii JCM 15477</name>
    <dbReference type="NCBI Taxonomy" id="1303681"/>
    <lineage>
        <taxon>Bacteria</taxon>
        <taxon>Bacillati</taxon>
        <taxon>Actinomycetota</taxon>
        <taxon>Actinomycetes</taxon>
        <taxon>Mycobacteriales</taxon>
        <taxon>Nocardiaceae</taxon>
        <taxon>Rhodococcus</taxon>
        <taxon>Rhodococcus erythropolis group</taxon>
    </lineage>
</organism>
<keyword evidence="3" id="KW-0804">Transcription</keyword>
<reference evidence="8" key="1">
    <citation type="journal article" date="2022" name="Environ. Microbiol.">
        <title>Functional analysis, diversity, and distribution of carbendazim hydrolases MheI and CbmA, responsible for the initial step in carbendazim degradation.</title>
        <authorList>
            <person name="Zhang M."/>
            <person name="Bai X."/>
            <person name="Li Q."/>
            <person name="Zhang L."/>
            <person name="Zhu Q."/>
            <person name="Gao S."/>
            <person name="Ke Z."/>
            <person name="Jiang M."/>
            <person name="Hu J."/>
            <person name="Qiu J."/>
            <person name="Hong Q."/>
        </authorList>
    </citation>
    <scope>NUCLEOTIDE SEQUENCE [LARGE SCALE GENOMIC DNA]</scope>
    <source>
        <strain evidence="8">djl-6</strain>
    </source>
</reference>
<dbReference type="PRINTS" id="PR00455">
    <property type="entry name" value="HTHTETR"/>
</dbReference>
<evidence type="ECO:0000313" key="7">
    <source>
        <dbReference type="EMBL" id="UPU47033.1"/>
    </source>
</evidence>
<keyword evidence="1" id="KW-0805">Transcription regulation</keyword>
<proteinExistence type="predicted"/>
<dbReference type="GO" id="GO:0000976">
    <property type="term" value="F:transcription cis-regulatory region binding"/>
    <property type="evidence" value="ECO:0007669"/>
    <property type="project" value="TreeGrafter"/>
</dbReference>
<dbReference type="Pfam" id="PF00440">
    <property type="entry name" value="TetR_N"/>
    <property type="match status" value="1"/>
</dbReference>
<keyword evidence="7" id="KW-0614">Plasmid</keyword>
<feature type="DNA-binding region" description="H-T-H motif" evidence="4">
    <location>
        <begin position="39"/>
        <end position="58"/>
    </location>
</feature>
<evidence type="ECO:0000259" key="6">
    <source>
        <dbReference type="PROSITE" id="PS50977"/>
    </source>
</evidence>
<dbReference type="InterPro" id="IPR050109">
    <property type="entry name" value="HTH-type_TetR-like_transc_reg"/>
</dbReference>
<dbReference type="InterPro" id="IPR036271">
    <property type="entry name" value="Tet_transcr_reg_TetR-rel_C_sf"/>
</dbReference>
<evidence type="ECO:0000256" key="4">
    <source>
        <dbReference type="PROSITE-ProRule" id="PRU00335"/>
    </source>
</evidence>
<dbReference type="SUPFAM" id="SSF48498">
    <property type="entry name" value="Tetracyclin repressor-like, C-terminal domain"/>
    <property type="match status" value="1"/>
</dbReference>
<evidence type="ECO:0000256" key="5">
    <source>
        <dbReference type="SAM" id="MobiDB-lite"/>
    </source>
</evidence>
<name>A0AB38RNV5_RHOSG</name>
<dbReference type="InterPro" id="IPR001647">
    <property type="entry name" value="HTH_TetR"/>
</dbReference>
<keyword evidence="2 4" id="KW-0238">DNA-binding</keyword>